<keyword evidence="2" id="KW-1185">Reference proteome</keyword>
<sequence>MYLIVDERRERKDRGKGRAAARDVRELPVGGALGYRGLLARRGINGLGIGSRPAKEAAWNTGMARADQCDRVGAIPAVDAPPSLPSARAWMPAADGELVHENVEHPVRERHSYALLPSLAGFAPRLSMTRVPFRPALSLGSAALGTLFRRTAYLADQLAIQM</sequence>
<gene>
    <name evidence="1" type="ORF">K488DRAFT_87433</name>
</gene>
<dbReference type="EMBL" id="MU273605">
    <property type="protein sequence ID" value="KAI0030802.1"/>
    <property type="molecule type" value="Genomic_DNA"/>
</dbReference>
<organism evidence="1 2">
    <name type="scientific">Vararia minispora EC-137</name>
    <dbReference type="NCBI Taxonomy" id="1314806"/>
    <lineage>
        <taxon>Eukaryota</taxon>
        <taxon>Fungi</taxon>
        <taxon>Dikarya</taxon>
        <taxon>Basidiomycota</taxon>
        <taxon>Agaricomycotina</taxon>
        <taxon>Agaricomycetes</taxon>
        <taxon>Russulales</taxon>
        <taxon>Lachnocladiaceae</taxon>
        <taxon>Vararia</taxon>
    </lineage>
</organism>
<name>A0ACB8QGL9_9AGAM</name>
<reference evidence="1" key="1">
    <citation type="submission" date="2021-02" db="EMBL/GenBank/DDBJ databases">
        <authorList>
            <consortium name="DOE Joint Genome Institute"/>
            <person name="Ahrendt S."/>
            <person name="Looney B.P."/>
            <person name="Miyauchi S."/>
            <person name="Morin E."/>
            <person name="Drula E."/>
            <person name="Courty P.E."/>
            <person name="Chicoki N."/>
            <person name="Fauchery L."/>
            <person name="Kohler A."/>
            <person name="Kuo A."/>
            <person name="Labutti K."/>
            <person name="Pangilinan J."/>
            <person name="Lipzen A."/>
            <person name="Riley R."/>
            <person name="Andreopoulos W."/>
            <person name="He G."/>
            <person name="Johnson J."/>
            <person name="Barry K.W."/>
            <person name="Grigoriev I.V."/>
            <person name="Nagy L."/>
            <person name="Hibbett D."/>
            <person name="Henrissat B."/>
            <person name="Matheny P.B."/>
            <person name="Labbe J."/>
            <person name="Martin F."/>
        </authorList>
    </citation>
    <scope>NUCLEOTIDE SEQUENCE</scope>
    <source>
        <strain evidence="1">EC-137</strain>
    </source>
</reference>
<evidence type="ECO:0000313" key="1">
    <source>
        <dbReference type="EMBL" id="KAI0030802.1"/>
    </source>
</evidence>
<dbReference type="Proteomes" id="UP000814128">
    <property type="component" value="Unassembled WGS sequence"/>
</dbReference>
<accession>A0ACB8QGL9</accession>
<evidence type="ECO:0000313" key="2">
    <source>
        <dbReference type="Proteomes" id="UP000814128"/>
    </source>
</evidence>
<comment type="caution">
    <text evidence="1">The sequence shown here is derived from an EMBL/GenBank/DDBJ whole genome shotgun (WGS) entry which is preliminary data.</text>
</comment>
<proteinExistence type="predicted"/>
<protein>
    <submittedName>
        <fullName evidence="1">Uncharacterized protein</fullName>
    </submittedName>
</protein>
<reference evidence="1" key="2">
    <citation type="journal article" date="2022" name="New Phytol.">
        <title>Evolutionary transition to the ectomycorrhizal habit in the genomes of a hyperdiverse lineage of mushroom-forming fungi.</title>
        <authorList>
            <person name="Looney B."/>
            <person name="Miyauchi S."/>
            <person name="Morin E."/>
            <person name="Drula E."/>
            <person name="Courty P.E."/>
            <person name="Kohler A."/>
            <person name="Kuo A."/>
            <person name="LaButti K."/>
            <person name="Pangilinan J."/>
            <person name="Lipzen A."/>
            <person name="Riley R."/>
            <person name="Andreopoulos W."/>
            <person name="He G."/>
            <person name="Johnson J."/>
            <person name="Nolan M."/>
            <person name="Tritt A."/>
            <person name="Barry K.W."/>
            <person name="Grigoriev I.V."/>
            <person name="Nagy L.G."/>
            <person name="Hibbett D."/>
            <person name="Henrissat B."/>
            <person name="Matheny P.B."/>
            <person name="Labbe J."/>
            <person name="Martin F.M."/>
        </authorList>
    </citation>
    <scope>NUCLEOTIDE SEQUENCE</scope>
    <source>
        <strain evidence="1">EC-137</strain>
    </source>
</reference>